<accession>A0A6I0DUW6</accession>
<dbReference type="RefSeq" id="WP_151576516.1">
    <property type="nucleotide sequence ID" value="NZ_WBWX01000003.1"/>
</dbReference>
<gene>
    <name evidence="1" type="ORF">F9L06_10195</name>
</gene>
<name>A0A6I0DUW6_BRUAN</name>
<evidence type="ECO:0000313" key="2">
    <source>
        <dbReference type="Proteomes" id="UP000441102"/>
    </source>
</evidence>
<dbReference type="AlphaFoldDB" id="A0A6I0DUW6"/>
<sequence>MNFKDPSIVQFYQTLTQQHWAYIVLSRNEARQMYGWLVENGHAVSHHNDIWVIDKAWATRSDAWYKFSERFSNDRTLLPEDCGISRAQ</sequence>
<proteinExistence type="predicted"/>
<reference evidence="1 2" key="1">
    <citation type="submission" date="2019-09" db="EMBL/GenBank/DDBJ databases">
        <title>Taxonomic organization of the family Brucellaceae based on a phylogenomic approach.</title>
        <authorList>
            <person name="Leclercq S."/>
            <person name="Cloeckaert A."/>
            <person name="Zygmunt M.S."/>
        </authorList>
    </citation>
    <scope>NUCLEOTIDE SEQUENCE [LARGE SCALE GENOMIC DNA]</scope>
    <source>
        <strain evidence="1 2">CCUG 34461</strain>
    </source>
</reference>
<comment type="caution">
    <text evidence="1">The sequence shown here is derived from an EMBL/GenBank/DDBJ whole genome shotgun (WGS) entry which is preliminary data.</text>
</comment>
<protein>
    <submittedName>
        <fullName evidence="1">Uncharacterized protein</fullName>
    </submittedName>
</protein>
<evidence type="ECO:0000313" key="1">
    <source>
        <dbReference type="EMBL" id="KAB2798965.1"/>
    </source>
</evidence>
<dbReference type="EMBL" id="WBWX01000003">
    <property type="protein sequence ID" value="KAB2798965.1"/>
    <property type="molecule type" value="Genomic_DNA"/>
</dbReference>
<dbReference type="Proteomes" id="UP000441102">
    <property type="component" value="Unassembled WGS sequence"/>
</dbReference>
<organism evidence="1 2">
    <name type="scientific">Brucella anthropi</name>
    <name type="common">Ochrobactrum anthropi</name>
    <dbReference type="NCBI Taxonomy" id="529"/>
    <lineage>
        <taxon>Bacteria</taxon>
        <taxon>Pseudomonadati</taxon>
        <taxon>Pseudomonadota</taxon>
        <taxon>Alphaproteobacteria</taxon>
        <taxon>Hyphomicrobiales</taxon>
        <taxon>Brucellaceae</taxon>
        <taxon>Brucella/Ochrobactrum group</taxon>
        <taxon>Brucella</taxon>
    </lineage>
</organism>